<proteinExistence type="predicted"/>
<feature type="compositionally biased region" description="Pro residues" evidence="1">
    <location>
        <begin position="224"/>
        <end position="234"/>
    </location>
</feature>
<protein>
    <submittedName>
        <fullName evidence="2">Uncharacterized protein</fullName>
    </submittedName>
</protein>
<dbReference type="Proteomes" id="UP000634136">
    <property type="component" value="Unassembled WGS sequence"/>
</dbReference>
<keyword evidence="3" id="KW-1185">Reference proteome</keyword>
<organism evidence="2 3">
    <name type="scientific">Senna tora</name>
    <dbReference type="NCBI Taxonomy" id="362788"/>
    <lineage>
        <taxon>Eukaryota</taxon>
        <taxon>Viridiplantae</taxon>
        <taxon>Streptophyta</taxon>
        <taxon>Embryophyta</taxon>
        <taxon>Tracheophyta</taxon>
        <taxon>Spermatophyta</taxon>
        <taxon>Magnoliopsida</taxon>
        <taxon>eudicotyledons</taxon>
        <taxon>Gunneridae</taxon>
        <taxon>Pentapetalae</taxon>
        <taxon>rosids</taxon>
        <taxon>fabids</taxon>
        <taxon>Fabales</taxon>
        <taxon>Fabaceae</taxon>
        <taxon>Caesalpinioideae</taxon>
        <taxon>Cassia clade</taxon>
        <taxon>Senna</taxon>
    </lineage>
</organism>
<evidence type="ECO:0000313" key="2">
    <source>
        <dbReference type="EMBL" id="KAF7810377.1"/>
    </source>
</evidence>
<name>A0A834SYN5_9FABA</name>
<dbReference type="EMBL" id="JAAIUW010000011">
    <property type="protein sequence ID" value="KAF7810377.1"/>
    <property type="molecule type" value="Genomic_DNA"/>
</dbReference>
<accession>A0A834SYN5</accession>
<evidence type="ECO:0000256" key="1">
    <source>
        <dbReference type="SAM" id="MobiDB-lite"/>
    </source>
</evidence>
<reference evidence="2" key="1">
    <citation type="submission" date="2020-09" db="EMBL/GenBank/DDBJ databases">
        <title>Genome-Enabled Discovery of Anthraquinone Biosynthesis in Senna tora.</title>
        <authorList>
            <person name="Kang S.-H."/>
            <person name="Pandey R.P."/>
            <person name="Lee C.-M."/>
            <person name="Sim J.-S."/>
            <person name="Jeong J.-T."/>
            <person name="Choi B.-S."/>
            <person name="Jung M."/>
            <person name="Ginzburg D."/>
            <person name="Zhao K."/>
            <person name="Won S.Y."/>
            <person name="Oh T.-J."/>
            <person name="Yu Y."/>
            <person name="Kim N.-H."/>
            <person name="Lee O.R."/>
            <person name="Lee T.-H."/>
            <person name="Bashyal P."/>
            <person name="Kim T.-S."/>
            <person name="Lee W.-H."/>
            <person name="Kawkins C."/>
            <person name="Kim C.-K."/>
            <person name="Kim J.S."/>
            <person name="Ahn B.O."/>
            <person name="Rhee S.Y."/>
            <person name="Sohng J.K."/>
        </authorList>
    </citation>
    <scope>NUCLEOTIDE SEQUENCE</scope>
    <source>
        <tissue evidence="2">Leaf</tissue>
    </source>
</reference>
<feature type="region of interest" description="Disordered" evidence="1">
    <location>
        <begin position="215"/>
        <end position="234"/>
    </location>
</feature>
<gene>
    <name evidence="2" type="ORF">G2W53_037120</name>
</gene>
<comment type="caution">
    <text evidence="2">The sequence shown here is derived from an EMBL/GenBank/DDBJ whole genome shotgun (WGS) entry which is preliminary data.</text>
</comment>
<dbReference type="AlphaFoldDB" id="A0A834SYN5"/>
<evidence type="ECO:0000313" key="3">
    <source>
        <dbReference type="Proteomes" id="UP000634136"/>
    </source>
</evidence>
<sequence>MVRTKNVSFPFDDAGPSKRKVRFDDTALTEQRYTKLFSHSATGIHERGLSLDPEGHSNLDQAMSAIVDAFGWAKFIKAPAMAGHLSTGQPIDAAQIIMNQMTAVARRRLPLDNKPPNAPSLPFPRLITALCRRAKVEFPTTKVPLKTQGPINPASLGRSGGRAEEQYHRAQMATIDRNHRHVMGELDHLRRQGAHHQECIEVINQNLHALQHHREGTDTYPACRPLPPPLGGLH</sequence>